<protein>
    <submittedName>
        <fullName evidence="1">Uncharacterized protein</fullName>
    </submittedName>
</protein>
<dbReference type="Proteomes" id="UP000828048">
    <property type="component" value="Chromosome 8"/>
</dbReference>
<sequence length="878" mass="100341">MPLPIFFLFAPVNSDQSFLSAFHSLLKQQRIPPDFVKYITGALPYKSTITSQEKRSWLVELKKVDGHLYLQEGWQQFVHDNSLEFGDFLLFYYGGNAQFYVKIYGKNNCLKKVSEPTREIFREITHPQDNQTVERRKSKRLAQGANDVEITHKELFPRSSLATQEGNRAHKEASKFVSEFPFFKVAMSASYSNGNPMNIPATFHNRYMEKGTDGAKLVVSDRSWPVKLSKPSRGGAPPKVKRQTRLPGKEVVDDDTPTSKKLSKTVSATSRNKGRGEIAETKDENAGRQATKKKRSTTDRGVGKKIKEARKAEVNEGEVRETAFRSSLGGIMKIIKELNLRESHKRVLKMTPFWAIFEAIIDNKVSPTQCRKSDKMIIEIIETFDPDEGKFRVGKRGQLLDLTKEDMVSYFGIQCGEEFVSLQYGCKEAVRFVMRREIVDKRLTTKSLKQLLSKYVGSDEKDDVEDVARLLCLYLLHTFFFPMGINVKWVLFERVDDLERMRRYDWNGAIIKELMSSIKKYHKEPRKVSGCVMALLYWLCEHTTLTKALHPEHPLGIVKWSIPELVNKFKRVWIKDLKRKQVVSVVANVTKTSGDEEQEEKYIVHDTLPPGDVKISNKSNTPYSDDGLRYEENIPSLSNSRGNVEGCVPDSAEHVDNTPVGCGISSVQVQDELSFQDYKDSPADDDNASMVKELRAQIALLEKHIKDKDDMHKREIEIKDVEIAILNEKILSLIAEGSQLWDESADTLMHAVTQSDRQVPKDEQEQCTLVRHAKEKKRKGTEKKRKGTEKEEYVYPLPSKHQRVVPSESDGKVNKEMIDVDTYELGPKKPGSKCADIIHAFLSDELHSWNPQQQMDQVEQAVEAEEADKKPSRARTKK</sequence>
<keyword evidence="2" id="KW-1185">Reference proteome</keyword>
<comment type="caution">
    <text evidence="1">The sequence shown here is derived from an EMBL/GenBank/DDBJ whole genome shotgun (WGS) entry which is preliminary data.</text>
</comment>
<proteinExistence type="predicted"/>
<dbReference type="EMBL" id="CM037158">
    <property type="protein sequence ID" value="KAH7852507.1"/>
    <property type="molecule type" value="Genomic_DNA"/>
</dbReference>
<name>A0ACB7YH57_9ERIC</name>
<evidence type="ECO:0000313" key="1">
    <source>
        <dbReference type="EMBL" id="KAH7852507.1"/>
    </source>
</evidence>
<organism evidence="1 2">
    <name type="scientific">Vaccinium darrowii</name>
    <dbReference type="NCBI Taxonomy" id="229202"/>
    <lineage>
        <taxon>Eukaryota</taxon>
        <taxon>Viridiplantae</taxon>
        <taxon>Streptophyta</taxon>
        <taxon>Embryophyta</taxon>
        <taxon>Tracheophyta</taxon>
        <taxon>Spermatophyta</taxon>
        <taxon>Magnoliopsida</taxon>
        <taxon>eudicotyledons</taxon>
        <taxon>Gunneridae</taxon>
        <taxon>Pentapetalae</taxon>
        <taxon>asterids</taxon>
        <taxon>Ericales</taxon>
        <taxon>Ericaceae</taxon>
        <taxon>Vaccinioideae</taxon>
        <taxon>Vaccinieae</taxon>
        <taxon>Vaccinium</taxon>
    </lineage>
</organism>
<gene>
    <name evidence="1" type="ORF">Vadar_025700</name>
</gene>
<accession>A0ACB7YH57</accession>
<evidence type="ECO:0000313" key="2">
    <source>
        <dbReference type="Proteomes" id="UP000828048"/>
    </source>
</evidence>
<reference evidence="1 2" key="1">
    <citation type="journal article" date="2021" name="Hortic Res">
        <title>High-quality reference genome and annotation aids understanding of berry development for evergreen blueberry (Vaccinium darrowii).</title>
        <authorList>
            <person name="Yu J."/>
            <person name="Hulse-Kemp A.M."/>
            <person name="Babiker E."/>
            <person name="Staton M."/>
        </authorList>
    </citation>
    <scope>NUCLEOTIDE SEQUENCE [LARGE SCALE GENOMIC DNA]</scope>
    <source>
        <strain evidence="2">cv. NJ 8807/NJ 8810</strain>
        <tissue evidence="1">Young leaf</tissue>
    </source>
</reference>